<gene>
    <name evidence="2" type="ORF">NPD8_3931</name>
</gene>
<evidence type="ECO:0000256" key="1">
    <source>
        <dbReference type="SAM" id="Phobius"/>
    </source>
</evidence>
<keyword evidence="1" id="KW-0472">Membrane</keyword>
<geneLocation type="plasmid" evidence="2">
    <name>pNPD8_2</name>
</geneLocation>
<sequence length="64" mass="7554">MILFMQSHTLMFIVAILFSLTLLKTLQFKILKGECHMKIWFYASLIEVIMCYCINKISGMSRNF</sequence>
<accession>A0A1L7JMV8</accession>
<name>A0A1L7JMV8_CLOBO</name>
<keyword evidence="1" id="KW-1133">Transmembrane helix</keyword>
<dbReference type="AlphaFoldDB" id="A0A1L7JMV8"/>
<organism evidence="2">
    <name type="scientific">Clostridium botulinum</name>
    <dbReference type="NCBI Taxonomy" id="1491"/>
    <lineage>
        <taxon>Bacteria</taxon>
        <taxon>Bacillati</taxon>
        <taxon>Bacillota</taxon>
        <taxon>Clostridia</taxon>
        <taxon>Eubacteriales</taxon>
        <taxon>Clostridiaceae</taxon>
        <taxon>Clostridium</taxon>
    </lineage>
</organism>
<feature type="transmembrane region" description="Helical" evidence="1">
    <location>
        <begin position="37"/>
        <end position="55"/>
    </location>
</feature>
<dbReference type="EMBL" id="CP015706">
    <property type="protein sequence ID" value="APU87046.1"/>
    <property type="molecule type" value="Genomic_DNA"/>
</dbReference>
<protein>
    <submittedName>
        <fullName evidence="2">Putative membrane protein</fullName>
    </submittedName>
</protein>
<proteinExistence type="predicted"/>
<evidence type="ECO:0000313" key="2">
    <source>
        <dbReference type="EMBL" id="APU87046.1"/>
    </source>
</evidence>
<keyword evidence="1" id="KW-0812">Transmembrane</keyword>
<reference evidence="2" key="1">
    <citation type="submission" date="2016-05" db="EMBL/GenBank/DDBJ databases">
        <authorList>
            <person name="Lavstsen T."/>
            <person name="Jespersen J.S."/>
        </authorList>
    </citation>
    <scope>NUCLEOTIDE SEQUENCE</scope>
    <source>
        <strain evidence="2">CDC69096</strain>
        <plasmid evidence="2">pNPD8_2</plasmid>
    </source>
</reference>
<keyword evidence="2" id="KW-0614">Plasmid</keyword>